<dbReference type="EMBL" id="LXLT01000067">
    <property type="protein sequence ID" value="OFD71846.1"/>
    <property type="molecule type" value="Genomic_DNA"/>
</dbReference>
<dbReference type="AlphaFoldDB" id="A0A1E8B070"/>
<accession>A0A1E8B070</accession>
<dbReference type="Proteomes" id="UP000175706">
    <property type="component" value="Unassembled WGS sequence"/>
</dbReference>
<dbReference type="Gene3D" id="3.40.140.10">
    <property type="entry name" value="Cytidine Deaminase, domain 2"/>
    <property type="match status" value="1"/>
</dbReference>
<evidence type="ECO:0000256" key="5">
    <source>
        <dbReference type="ARBA" id="ARBA00023049"/>
    </source>
</evidence>
<organism evidence="7 8">
    <name type="scientific">Bacillus mycoides</name>
    <dbReference type="NCBI Taxonomy" id="1405"/>
    <lineage>
        <taxon>Bacteria</taxon>
        <taxon>Bacillati</taxon>
        <taxon>Bacillota</taxon>
        <taxon>Bacilli</taxon>
        <taxon>Bacillales</taxon>
        <taxon>Bacillaceae</taxon>
        <taxon>Bacillus</taxon>
        <taxon>Bacillus cereus group</taxon>
    </lineage>
</organism>
<keyword evidence="3" id="KW-0378">Hydrolase</keyword>
<dbReference type="GO" id="GO:0046872">
    <property type="term" value="F:metal ion binding"/>
    <property type="evidence" value="ECO:0007669"/>
    <property type="project" value="UniProtKB-KW"/>
</dbReference>
<evidence type="ECO:0000256" key="2">
    <source>
        <dbReference type="ARBA" id="ARBA00022723"/>
    </source>
</evidence>
<evidence type="ECO:0000313" key="8">
    <source>
        <dbReference type="Proteomes" id="UP000175706"/>
    </source>
</evidence>
<dbReference type="RefSeq" id="WP_070145435.1">
    <property type="nucleotide sequence ID" value="NZ_LXLT01000067.1"/>
</dbReference>
<dbReference type="SUPFAM" id="SSF102712">
    <property type="entry name" value="JAB1/MPN domain"/>
    <property type="match status" value="1"/>
</dbReference>
<reference evidence="7 8" key="1">
    <citation type="submission" date="2016-05" db="EMBL/GenBank/DDBJ databases">
        <title>Bacillus thuringiensis and Bacillus weihenstephanensis as novel biocontrol agents of wilt causing Verticillium species.</title>
        <authorList>
            <person name="Hollensteiner J."/>
            <person name="Wemheuer F."/>
            <person name="Harting R."/>
            <person name="Kolarzyk A."/>
            <person name="Diaz-Valerio S."/>
            <person name="Poehlein A."/>
            <person name="Brzuszkiewicz E."/>
            <person name="Nesemann K."/>
            <person name="Braus-Stromeyer S."/>
            <person name="Braus G."/>
            <person name="Daniel R."/>
            <person name="Liesegang H."/>
        </authorList>
    </citation>
    <scope>NUCLEOTIDE SEQUENCE [LARGE SCALE GENOMIC DNA]</scope>
    <source>
        <strain evidence="7 8">GOE8</strain>
    </source>
</reference>
<evidence type="ECO:0000256" key="3">
    <source>
        <dbReference type="ARBA" id="ARBA00022801"/>
    </source>
</evidence>
<keyword evidence="5" id="KW-0482">Metalloprotease</keyword>
<sequence>MKKRKILISKYVLKKMEHLTKKYDRVENGGLIYGRMNPEWIQINDVSDAGEKAKRTYSGVEFDSGYLSKYTEQKLLEEQFVVGTWHSHPKGHDIVPSAIDRTTMSHLFRYYDETHYPVFIITKFEINKFFFALYKIEKDGSVTNLVDYEVFEEEA</sequence>
<feature type="domain" description="JAB" evidence="6">
    <location>
        <begin position="13"/>
        <end position="123"/>
    </location>
</feature>
<keyword evidence="4" id="KW-0862">Zinc</keyword>
<keyword evidence="2" id="KW-0479">Metal-binding</keyword>
<name>A0A1E8B070_BACMY</name>
<evidence type="ECO:0000313" key="7">
    <source>
        <dbReference type="EMBL" id="OFD71846.1"/>
    </source>
</evidence>
<gene>
    <name evidence="7" type="ORF">BWGOE8_51160</name>
</gene>
<dbReference type="PATRIC" id="fig|86662.25.peg.5247"/>
<dbReference type="InterPro" id="IPR028090">
    <property type="entry name" value="JAB_dom_prok"/>
</dbReference>
<comment type="caution">
    <text evidence="7">The sequence shown here is derived from an EMBL/GenBank/DDBJ whole genome shotgun (WGS) entry which is preliminary data.</text>
</comment>
<proteinExistence type="predicted"/>
<protein>
    <recommendedName>
        <fullName evidence="6">JAB domain-containing protein</fullName>
    </recommendedName>
</protein>
<dbReference type="GO" id="GO:0006508">
    <property type="term" value="P:proteolysis"/>
    <property type="evidence" value="ECO:0007669"/>
    <property type="project" value="UniProtKB-KW"/>
</dbReference>
<keyword evidence="1" id="KW-0645">Protease</keyword>
<dbReference type="GO" id="GO:0008237">
    <property type="term" value="F:metallopeptidase activity"/>
    <property type="evidence" value="ECO:0007669"/>
    <property type="project" value="UniProtKB-KW"/>
</dbReference>
<evidence type="ECO:0000256" key="4">
    <source>
        <dbReference type="ARBA" id="ARBA00022833"/>
    </source>
</evidence>
<evidence type="ECO:0000259" key="6">
    <source>
        <dbReference type="Pfam" id="PF14464"/>
    </source>
</evidence>
<dbReference type="Pfam" id="PF14464">
    <property type="entry name" value="Prok-JAB"/>
    <property type="match status" value="1"/>
</dbReference>
<evidence type="ECO:0000256" key="1">
    <source>
        <dbReference type="ARBA" id="ARBA00022670"/>
    </source>
</evidence>